<organism evidence="6 7">
    <name type="scientific">Brachybacterium fresconis</name>
    <dbReference type="NCBI Taxonomy" id="173363"/>
    <lineage>
        <taxon>Bacteria</taxon>
        <taxon>Bacillati</taxon>
        <taxon>Actinomycetota</taxon>
        <taxon>Actinomycetes</taxon>
        <taxon>Micrococcales</taxon>
        <taxon>Dermabacteraceae</taxon>
        <taxon>Brachybacterium</taxon>
    </lineage>
</organism>
<evidence type="ECO:0000256" key="3">
    <source>
        <dbReference type="ARBA" id="ARBA00022801"/>
    </source>
</evidence>
<gene>
    <name evidence="6" type="ORF">JOF44_003079</name>
</gene>
<dbReference type="InterPro" id="IPR024607">
    <property type="entry name" value="Sulfatase_CS"/>
</dbReference>
<name>A0ABS4YN02_9MICO</name>
<proteinExistence type="inferred from homology"/>
<dbReference type="Proteomes" id="UP000698222">
    <property type="component" value="Unassembled WGS sequence"/>
</dbReference>
<dbReference type="PANTHER" id="PTHR42693:SF53">
    <property type="entry name" value="ENDO-4-O-SULFATASE"/>
    <property type="match status" value="1"/>
</dbReference>
<evidence type="ECO:0000313" key="6">
    <source>
        <dbReference type="EMBL" id="MBP2410176.1"/>
    </source>
</evidence>
<dbReference type="PROSITE" id="PS00149">
    <property type="entry name" value="SULFATASE_2"/>
    <property type="match status" value="1"/>
</dbReference>
<dbReference type="PANTHER" id="PTHR42693">
    <property type="entry name" value="ARYLSULFATASE FAMILY MEMBER"/>
    <property type="match status" value="1"/>
</dbReference>
<dbReference type="CDD" id="cd16152">
    <property type="entry name" value="sulfatase_like"/>
    <property type="match status" value="1"/>
</dbReference>
<comment type="similarity">
    <text evidence="1">Belongs to the sulfatase family.</text>
</comment>
<dbReference type="EMBL" id="JAGIOC010000001">
    <property type="protein sequence ID" value="MBP2410176.1"/>
    <property type="molecule type" value="Genomic_DNA"/>
</dbReference>
<evidence type="ECO:0000256" key="2">
    <source>
        <dbReference type="ARBA" id="ARBA00022723"/>
    </source>
</evidence>
<evidence type="ECO:0000256" key="1">
    <source>
        <dbReference type="ARBA" id="ARBA00008779"/>
    </source>
</evidence>
<dbReference type="InterPro" id="IPR017850">
    <property type="entry name" value="Alkaline_phosphatase_core_sf"/>
</dbReference>
<dbReference type="Gene3D" id="3.40.720.10">
    <property type="entry name" value="Alkaline Phosphatase, subunit A"/>
    <property type="match status" value="2"/>
</dbReference>
<keyword evidence="7" id="KW-1185">Reference proteome</keyword>
<comment type="caution">
    <text evidence="6">The sequence shown here is derived from an EMBL/GenBank/DDBJ whole genome shotgun (WGS) entry which is preliminary data.</text>
</comment>
<protein>
    <submittedName>
        <fullName evidence="6">Arylsulfatase A-like enzyme</fullName>
    </submittedName>
</protein>
<reference evidence="6 7" key="1">
    <citation type="submission" date="2021-03" db="EMBL/GenBank/DDBJ databases">
        <title>Sequencing the genomes of 1000 actinobacteria strains.</title>
        <authorList>
            <person name="Klenk H.-P."/>
        </authorList>
    </citation>
    <scope>NUCLEOTIDE SEQUENCE [LARGE SCALE GENOMIC DNA]</scope>
    <source>
        <strain evidence="6 7">DSM 14564</strain>
    </source>
</reference>
<dbReference type="InterPro" id="IPR000917">
    <property type="entry name" value="Sulfatase_N"/>
</dbReference>
<sequence>MPHHPNVLVLLTDQQRWDTAGIHGNPLGLTENLDRMAAEGVHLSHSFTCQPVCGPSRAVMQTGRYPTSTGCYRNGIALPEDETTLADRFGEAGYRTAYIGKWHLADVDTAGPVRPEQRGGYEYWMAANLLEFTSDAYRTTLYDGEGAAHEFDGYRADAVTGAAIDFLRQEHERPFFCFVSLLEPHHQNDRDDYPAPDGYRERYEDTWVPHDLEVLKGNSVEHLGGYLGMVKRVDECLGRLRDTLEELDLADDTIVLFTSDHGCHFKTRNTEYKRSCHDVSIRVPTVLRGPGLDTGEPIDRSISHVDLPPTLLEAAGLPVPDALQGHSIMPLVRGDEDTRPDEMFVQISESEVGRALRTPEWKYGMTAADSDGWQDAAADTYQDAYLYDLGADPYELDNLIGREGYENVVAPLRERLLERMVQAGERRPTVSPSSGLR</sequence>
<accession>A0ABS4YN02</accession>
<evidence type="ECO:0000259" key="5">
    <source>
        <dbReference type="Pfam" id="PF00884"/>
    </source>
</evidence>
<feature type="domain" description="Sulfatase N-terminal" evidence="5">
    <location>
        <begin position="5"/>
        <end position="316"/>
    </location>
</feature>
<dbReference type="InterPro" id="IPR050738">
    <property type="entry name" value="Sulfatase"/>
</dbReference>
<keyword evidence="2" id="KW-0479">Metal-binding</keyword>
<dbReference type="RefSeq" id="WP_209893392.1">
    <property type="nucleotide sequence ID" value="NZ_BAAAJV010000041.1"/>
</dbReference>
<dbReference type="Pfam" id="PF00884">
    <property type="entry name" value="Sulfatase"/>
    <property type="match status" value="1"/>
</dbReference>
<evidence type="ECO:0000313" key="7">
    <source>
        <dbReference type="Proteomes" id="UP000698222"/>
    </source>
</evidence>
<evidence type="ECO:0000256" key="4">
    <source>
        <dbReference type="ARBA" id="ARBA00022837"/>
    </source>
</evidence>
<keyword evidence="4" id="KW-0106">Calcium</keyword>
<keyword evidence="3" id="KW-0378">Hydrolase</keyword>
<dbReference type="SUPFAM" id="SSF53649">
    <property type="entry name" value="Alkaline phosphatase-like"/>
    <property type="match status" value="1"/>
</dbReference>